<dbReference type="PANTHER" id="PTHR33070">
    <property type="entry name" value="OS06G0725500 PROTEIN"/>
    <property type="match status" value="1"/>
</dbReference>
<evidence type="ECO:0000313" key="1">
    <source>
        <dbReference type="EMBL" id="OVA15635.1"/>
    </source>
</evidence>
<protein>
    <recommendedName>
        <fullName evidence="3">DUF241 domain protein</fullName>
    </recommendedName>
</protein>
<dbReference type="Pfam" id="PF03087">
    <property type="entry name" value="BPS1"/>
    <property type="match status" value="1"/>
</dbReference>
<dbReference type="AlphaFoldDB" id="A0A200QYU8"/>
<reference evidence="1 2" key="1">
    <citation type="journal article" date="2017" name="Mol. Plant">
        <title>The Genome of Medicinal Plant Macleaya cordata Provides New Insights into Benzylisoquinoline Alkaloids Metabolism.</title>
        <authorList>
            <person name="Liu X."/>
            <person name="Liu Y."/>
            <person name="Huang P."/>
            <person name="Ma Y."/>
            <person name="Qing Z."/>
            <person name="Tang Q."/>
            <person name="Cao H."/>
            <person name="Cheng P."/>
            <person name="Zheng Y."/>
            <person name="Yuan Z."/>
            <person name="Zhou Y."/>
            <person name="Liu J."/>
            <person name="Tang Z."/>
            <person name="Zhuo Y."/>
            <person name="Zhang Y."/>
            <person name="Yu L."/>
            <person name="Huang J."/>
            <person name="Yang P."/>
            <person name="Peng Q."/>
            <person name="Zhang J."/>
            <person name="Jiang W."/>
            <person name="Zhang Z."/>
            <person name="Lin K."/>
            <person name="Ro D.K."/>
            <person name="Chen X."/>
            <person name="Xiong X."/>
            <person name="Shang Y."/>
            <person name="Huang S."/>
            <person name="Zeng J."/>
        </authorList>
    </citation>
    <scope>NUCLEOTIDE SEQUENCE [LARGE SCALE GENOMIC DNA]</scope>
    <source>
        <strain evidence="2">cv. BLH2017</strain>
        <tissue evidence="1">Root</tissue>
    </source>
</reference>
<gene>
    <name evidence="1" type="ORF">BVC80_1313g24</name>
</gene>
<comment type="caution">
    <text evidence="1">The sequence shown here is derived from an EMBL/GenBank/DDBJ whole genome shotgun (WGS) entry which is preliminary data.</text>
</comment>
<dbReference type="InterPro" id="IPR004320">
    <property type="entry name" value="BPS1_pln"/>
</dbReference>
<sequence>MSTSIATLKASGHARSSSVPSISHPVVSRVDDLLCRLRTSEAVTSSSSSSICHNMGDINNLYECVDDLLQFPFTQQALTGQDRNEKWVEQVLDGSLRLLDVCGTTRDVLLQMKESVQDLESSLRRRKGGEFCVANDVAAYISSRKKVSKVISKCLGDLKRIENNNISPLDKEPEVASMIRQVERITLSMFESILSFTSGSKARSKPINGWSLVSKVMHSKRIACQETEMNINEMEKVDVALKTFLGHKSSSCKEIDELHNVKKQLVALEMSIQGLEDGLECVFRHLMRTRVSLLNILSY</sequence>
<dbReference type="GO" id="GO:0048364">
    <property type="term" value="P:root development"/>
    <property type="evidence" value="ECO:0007669"/>
    <property type="project" value="InterPro"/>
</dbReference>
<proteinExistence type="predicted"/>
<evidence type="ECO:0000313" key="2">
    <source>
        <dbReference type="Proteomes" id="UP000195402"/>
    </source>
</evidence>
<name>A0A200QYU8_MACCD</name>
<dbReference type="PANTHER" id="PTHR33070:SF129">
    <property type="entry name" value="DUF241 DOMAIN PROTEIN"/>
    <property type="match status" value="1"/>
</dbReference>
<accession>A0A200QYU8</accession>
<dbReference type="InParanoid" id="A0A200QYU8"/>
<dbReference type="OrthoDB" id="1701699at2759"/>
<dbReference type="GO" id="GO:0048367">
    <property type="term" value="P:shoot system development"/>
    <property type="evidence" value="ECO:0007669"/>
    <property type="project" value="InterPro"/>
</dbReference>
<keyword evidence="2" id="KW-1185">Reference proteome</keyword>
<organism evidence="1 2">
    <name type="scientific">Macleaya cordata</name>
    <name type="common">Five-seeded plume-poppy</name>
    <name type="synonym">Bocconia cordata</name>
    <dbReference type="NCBI Taxonomy" id="56857"/>
    <lineage>
        <taxon>Eukaryota</taxon>
        <taxon>Viridiplantae</taxon>
        <taxon>Streptophyta</taxon>
        <taxon>Embryophyta</taxon>
        <taxon>Tracheophyta</taxon>
        <taxon>Spermatophyta</taxon>
        <taxon>Magnoliopsida</taxon>
        <taxon>Ranunculales</taxon>
        <taxon>Papaveraceae</taxon>
        <taxon>Papaveroideae</taxon>
        <taxon>Macleaya</taxon>
    </lineage>
</organism>
<dbReference type="OMA" id="RIACQET"/>
<dbReference type="Proteomes" id="UP000195402">
    <property type="component" value="Unassembled WGS sequence"/>
</dbReference>
<dbReference type="EMBL" id="MVGT01000743">
    <property type="protein sequence ID" value="OVA15635.1"/>
    <property type="molecule type" value="Genomic_DNA"/>
</dbReference>
<evidence type="ECO:0008006" key="3">
    <source>
        <dbReference type="Google" id="ProtNLM"/>
    </source>
</evidence>
<dbReference type="STRING" id="56857.A0A200QYU8"/>